<evidence type="ECO:0008006" key="2">
    <source>
        <dbReference type="Google" id="ProtNLM"/>
    </source>
</evidence>
<protein>
    <recommendedName>
        <fullName evidence="2">HAT C-terminal dimerisation domain-containing protein</fullName>
    </recommendedName>
</protein>
<organism evidence="1">
    <name type="scientific">Octopus bimaculoides</name>
    <name type="common">California two-spotted octopus</name>
    <dbReference type="NCBI Taxonomy" id="37653"/>
    <lineage>
        <taxon>Eukaryota</taxon>
        <taxon>Metazoa</taxon>
        <taxon>Spiralia</taxon>
        <taxon>Lophotrochozoa</taxon>
        <taxon>Mollusca</taxon>
        <taxon>Cephalopoda</taxon>
        <taxon>Coleoidea</taxon>
        <taxon>Octopodiformes</taxon>
        <taxon>Octopoda</taxon>
        <taxon>Incirrata</taxon>
        <taxon>Octopodidae</taxon>
        <taxon>Octopus</taxon>
    </lineage>
</organism>
<accession>A0A0L8GVX5</accession>
<sequence>MRFPLDEVGVLALLEILDPKVVRDLTNSPQSIIPLASNFLAIAPENTLEQDNEWGLFRQYKQIPVSSKSIPEFWYSIHNLKDGFDHSKFERLSQFMTNLTVLHPSLVCVERIFSPSKLHKDKVH</sequence>
<name>A0A0L8GVX5_OCTBM</name>
<dbReference type="EMBL" id="KQ420132">
    <property type="protein sequence ID" value="KOF81197.1"/>
    <property type="molecule type" value="Genomic_DNA"/>
</dbReference>
<gene>
    <name evidence="1" type="ORF">OCBIM_22026880mg</name>
</gene>
<evidence type="ECO:0000313" key="1">
    <source>
        <dbReference type="EMBL" id="KOF81196.1"/>
    </source>
</evidence>
<dbReference type="OrthoDB" id="6135263at2759"/>
<dbReference type="AlphaFoldDB" id="A0A0L8GVX5"/>
<proteinExistence type="predicted"/>
<dbReference type="EMBL" id="KQ420132">
    <property type="protein sequence ID" value="KOF81196.1"/>
    <property type="molecule type" value="Genomic_DNA"/>
</dbReference>
<reference evidence="1" key="1">
    <citation type="submission" date="2015-07" db="EMBL/GenBank/DDBJ databases">
        <title>MeaNS - Measles Nucleotide Surveillance Program.</title>
        <authorList>
            <person name="Tran T."/>
            <person name="Druce J."/>
        </authorList>
    </citation>
    <scope>NUCLEOTIDE SEQUENCE</scope>
    <source>
        <strain evidence="1">UCB-OBI-ISO-001</strain>
        <tissue evidence="1">Gonad</tissue>
    </source>
</reference>